<reference evidence="1" key="1">
    <citation type="journal article" date="2023" name="Antibiotics">
        <title>Prevalence and Molecular Characterization of Methicillin-Resistant Staphylococci (MRS) and Mammaliicocci (MRM) in Dromedary Camels from Algeria: First Detection of SCCmec-mecC Hybrid in Methicillin-Resistant Mammaliicoccus lentus.</title>
        <authorList>
            <person name="Belhout C."/>
            <person name="Boyen F."/>
            <person name="Vereecke N."/>
            <person name="Theuns S."/>
            <person name="Taibi N."/>
            <person name="Stegger M."/>
            <person name="de la Fe-Rodriguez P.Y."/>
            <person name="Bouayad L."/>
            <person name="Elgroud R."/>
            <person name="Butaye P."/>
        </authorList>
    </citation>
    <scope>NUCLEOTIDE SEQUENCE</scope>
    <source>
        <strain evidence="1">7048</strain>
    </source>
</reference>
<dbReference type="AlphaFoldDB" id="A0AAX3W277"/>
<protein>
    <submittedName>
        <fullName evidence="1">Uncharacterized protein</fullName>
    </submittedName>
</protein>
<gene>
    <name evidence="1" type="ORF">PYH69_09710</name>
</gene>
<sequence>MHPLNVLQRVNKEVFQYLHLHGYTFEYTIDNYYSDMAIKIRIDFQDETYKDGFILDEKEYVFFKARIDERFLNEPGRYERVMS</sequence>
<dbReference type="EMBL" id="CP118848">
    <property type="protein sequence ID" value="WHI59032.1"/>
    <property type="molecule type" value="Genomic_DNA"/>
</dbReference>
<dbReference type="RefSeq" id="WP_282861802.1">
    <property type="nucleotide sequence ID" value="NZ_CP118848.1"/>
</dbReference>
<proteinExistence type="predicted"/>
<organism evidence="1 2">
    <name type="scientific">Mammaliicoccus lentus</name>
    <name type="common">Staphylococcus lentus</name>
    <dbReference type="NCBI Taxonomy" id="42858"/>
    <lineage>
        <taxon>Bacteria</taxon>
        <taxon>Bacillati</taxon>
        <taxon>Bacillota</taxon>
        <taxon>Bacilli</taxon>
        <taxon>Bacillales</taxon>
        <taxon>Staphylococcaceae</taxon>
        <taxon>Mammaliicoccus</taxon>
    </lineage>
</organism>
<name>A0AAX3W277_MAMLE</name>
<dbReference type="Proteomes" id="UP001223261">
    <property type="component" value="Chromosome"/>
</dbReference>
<evidence type="ECO:0000313" key="1">
    <source>
        <dbReference type="EMBL" id="WHI59032.1"/>
    </source>
</evidence>
<accession>A0AAX3W277</accession>
<evidence type="ECO:0000313" key="2">
    <source>
        <dbReference type="Proteomes" id="UP001223261"/>
    </source>
</evidence>